<evidence type="ECO:0000256" key="3">
    <source>
        <dbReference type="ARBA" id="ARBA00022630"/>
    </source>
</evidence>
<dbReference type="EMBL" id="OBEN01000004">
    <property type="protein sequence ID" value="SNZ13874.1"/>
    <property type="molecule type" value="Genomic_DNA"/>
</dbReference>
<evidence type="ECO:0000256" key="8">
    <source>
        <dbReference type="ARBA" id="ARBA00031306"/>
    </source>
</evidence>
<evidence type="ECO:0000313" key="12">
    <source>
        <dbReference type="EMBL" id="SNZ13874.1"/>
    </source>
</evidence>
<accession>A0A285NWK9</accession>
<keyword evidence="12" id="KW-0449">Lipoprotein</keyword>
<evidence type="ECO:0000256" key="1">
    <source>
        <dbReference type="ARBA" id="ARBA00011955"/>
    </source>
</evidence>
<evidence type="ECO:0000256" key="11">
    <source>
        <dbReference type="PIRSR" id="PIRSR006268-2"/>
    </source>
</evidence>
<name>A0A285NWK9_9AQUI</name>
<comment type="similarity">
    <text evidence="10">Belongs to the ApbE family.</text>
</comment>
<dbReference type="InterPro" id="IPR003374">
    <property type="entry name" value="ApbE-like_sf"/>
</dbReference>
<evidence type="ECO:0000256" key="4">
    <source>
        <dbReference type="ARBA" id="ARBA00022679"/>
    </source>
</evidence>
<feature type="binding site" evidence="11">
    <location>
        <position position="245"/>
    </location>
    <ligand>
        <name>Mg(2+)</name>
        <dbReference type="ChEBI" id="CHEBI:18420"/>
    </ligand>
</feature>
<dbReference type="Gene3D" id="3.10.520.10">
    <property type="entry name" value="ApbE-like domains"/>
    <property type="match status" value="1"/>
</dbReference>
<dbReference type="PIRSF" id="PIRSF006268">
    <property type="entry name" value="ApbE"/>
    <property type="match status" value="1"/>
</dbReference>
<evidence type="ECO:0000256" key="5">
    <source>
        <dbReference type="ARBA" id="ARBA00022723"/>
    </source>
</evidence>
<feature type="binding site" evidence="11">
    <location>
        <position position="241"/>
    </location>
    <ligand>
        <name>Mg(2+)</name>
        <dbReference type="ChEBI" id="CHEBI:18420"/>
    </ligand>
</feature>
<comment type="cofactor">
    <cofactor evidence="11">
        <name>Mg(2+)</name>
        <dbReference type="ChEBI" id="CHEBI:18420"/>
    </cofactor>
    <cofactor evidence="11">
        <name>Mn(2+)</name>
        <dbReference type="ChEBI" id="CHEBI:29035"/>
    </cofactor>
    <text evidence="11">Magnesium. Can also use manganese.</text>
</comment>
<keyword evidence="3 10" id="KW-0285">Flavoprotein</keyword>
<dbReference type="AlphaFoldDB" id="A0A285NWK9"/>
<evidence type="ECO:0000256" key="6">
    <source>
        <dbReference type="ARBA" id="ARBA00022827"/>
    </source>
</evidence>
<dbReference type="PANTHER" id="PTHR30040">
    <property type="entry name" value="THIAMINE BIOSYNTHESIS LIPOPROTEIN APBE"/>
    <property type="match status" value="1"/>
</dbReference>
<dbReference type="GO" id="GO:0016740">
    <property type="term" value="F:transferase activity"/>
    <property type="evidence" value="ECO:0007669"/>
    <property type="project" value="UniProtKB-UniRule"/>
</dbReference>
<keyword evidence="6 10" id="KW-0274">FAD</keyword>
<dbReference type="Proteomes" id="UP000218627">
    <property type="component" value="Unassembled WGS sequence"/>
</dbReference>
<gene>
    <name evidence="12" type="ORF">SAMN06265353_0900</name>
</gene>
<evidence type="ECO:0000256" key="2">
    <source>
        <dbReference type="ARBA" id="ARBA00016337"/>
    </source>
</evidence>
<evidence type="ECO:0000313" key="13">
    <source>
        <dbReference type="Proteomes" id="UP000218627"/>
    </source>
</evidence>
<keyword evidence="7 10" id="KW-0460">Magnesium</keyword>
<organism evidence="12 13">
    <name type="scientific">Hydrogenobacter hydrogenophilus</name>
    <dbReference type="NCBI Taxonomy" id="35835"/>
    <lineage>
        <taxon>Bacteria</taxon>
        <taxon>Pseudomonadati</taxon>
        <taxon>Aquificota</taxon>
        <taxon>Aquificia</taxon>
        <taxon>Aquificales</taxon>
        <taxon>Aquificaceae</taxon>
        <taxon>Hydrogenobacter</taxon>
    </lineage>
</organism>
<protein>
    <recommendedName>
        <fullName evidence="2 10">FAD:protein FMN transferase</fullName>
        <ecNumber evidence="1 10">2.7.1.180</ecNumber>
    </recommendedName>
    <alternativeName>
        <fullName evidence="8 10">Flavin transferase</fullName>
    </alternativeName>
</protein>
<dbReference type="SUPFAM" id="SSF143631">
    <property type="entry name" value="ApbE-like"/>
    <property type="match status" value="1"/>
</dbReference>
<dbReference type="RefSeq" id="WP_096601695.1">
    <property type="nucleotide sequence ID" value="NZ_OBEN01000004.1"/>
</dbReference>
<proteinExistence type="inferred from homology"/>
<keyword evidence="5 10" id="KW-0479">Metal-binding</keyword>
<dbReference type="OrthoDB" id="9778595at2"/>
<dbReference type="PANTHER" id="PTHR30040:SF2">
    <property type="entry name" value="FAD:PROTEIN FMN TRANSFERASE"/>
    <property type="match status" value="1"/>
</dbReference>
<dbReference type="GO" id="GO:0046872">
    <property type="term" value="F:metal ion binding"/>
    <property type="evidence" value="ECO:0007669"/>
    <property type="project" value="UniProtKB-UniRule"/>
</dbReference>
<reference evidence="13" key="1">
    <citation type="submission" date="2017-09" db="EMBL/GenBank/DDBJ databases">
        <authorList>
            <person name="Varghese N."/>
            <person name="Submissions S."/>
        </authorList>
    </citation>
    <scope>NUCLEOTIDE SEQUENCE [LARGE SCALE GENOMIC DNA]</scope>
    <source>
        <strain evidence="13">DSM 2913</strain>
    </source>
</reference>
<dbReference type="EC" id="2.7.1.180" evidence="1 10"/>
<dbReference type="Pfam" id="PF02424">
    <property type="entry name" value="ApbE"/>
    <property type="match status" value="1"/>
</dbReference>
<comment type="catalytic activity">
    <reaction evidence="9 10">
        <text>L-threonyl-[protein] + FAD = FMN-L-threonyl-[protein] + AMP + H(+)</text>
        <dbReference type="Rhea" id="RHEA:36847"/>
        <dbReference type="Rhea" id="RHEA-COMP:11060"/>
        <dbReference type="Rhea" id="RHEA-COMP:11061"/>
        <dbReference type="ChEBI" id="CHEBI:15378"/>
        <dbReference type="ChEBI" id="CHEBI:30013"/>
        <dbReference type="ChEBI" id="CHEBI:57692"/>
        <dbReference type="ChEBI" id="CHEBI:74257"/>
        <dbReference type="ChEBI" id="CHEBI:456215"/>
        <dbReference type="EC" id="2.7.1.180"/>
    </reaction>
</comment>
<evidence type="ECO:0000256" key="7">
    <source>
        <dbReference type="ARBA" id="ARBA00022842"/>
    </source>
</evidence>
<evidence type="ECO:0000256" key="10">
    <source>
        <dbReference type="PIRNR" id="PIRNR006268"/>
    </source>
</evidence>
<sequence length="293" mass="33062">MRKITIIVVILILSLSASFPKEEVFYLMGTYAIIDLPGGKNYQAYRYMRNIEEKLSDYMDTSEVSEINKNAGIQPVVVSPETLEVIKKALYISQITEGAFDITVGAITIRAKRNKEISIEEATKLVDYRKVKLEGSKVFLTEKNMAIDLGGIGKGYAVQKAYEYVKTPKGFISIAGDMKVWGEKRLLAVYDPITKGILMEAINKRDVCLSTSGNYLREHIIGKPNSLLQVTVAYEDCTATDAISTAVFAMSDEQRQRFLENHQDIGILLLYKDGSVYFNRTFLNYFELVILRN</sequence>
<keyword evidence="4 10" id="KW-0808">Transferase</keyword>
<dbReference type="InterPro" id="IPR024932">
    <property type="entry name" value="ApbE"/>
</dbReference>
<evidence type="ECO:0000256" key="9">
    <source>
        <dbReference type="ARBA" id="ARBA00048540"/>
    </source>
</evidence>
<keyword evidence="13" id="KW-1185">Reference proteome</keyword>
<feature type="binding site" evidence="11">
    <location>
        <position position="151"/>
    </location>
    <ligand>
        <name>Mg(2+)</name>
        <dbReference type="ChEBI" id="CHEBI:18420"/>
    </ligand>
</feature>